<keyword evidence="3" id="KW-1185">Reference proteome</keyword>
<evidence type="ECO:0008006" key="4">
    <source>
        <dbReference type="Google" id="ProtNLM"/>
    </source>
</evidence>
<dbReference type="OrthoDB" id="3258433at2759"/>
<accession>A0A0C9X4H5</accession>
<name>A0A0C9X4H5_9AGAR</name>
<reference evidence="2 3" key="1">
    <citation type="submission" date="2014-04" db="EMBL/GenBank/DDBJ databases">
        <authorList>
            <consortium name="DOE Joint Genome Institute"/>
            <person name="Kuo A."/>
            <person name="Kohler A."/>
            <person name="Nagy L.G."/>
            <person name="Floudas D."/>
            <person name="Copeland A."/>
            <person name="Barry K.W."/>
            <person name="Cichocki N."/>
            <person name="Veneault-Fourrey C."/>
            <person name="LaButti K."/>
            <person name="Lindquist E.A."/>
            <person name="Lipzen A."/>
            <person name="Lundell T."/>
            <person name="Morin E."/>
            <person name="Murat C."/>
            <person name="Sun H."/>
            <person name="Tunlid A."/>
            <person name="Henrissat B."/>
            <person name="Grigoriev I.V."/>
            <person name="Hibbett D.S."/>
            <person name="Martin F."/>
            <person name="Nordberg H.P."/>
            <person name="Cantor M.N."/>
            <person name="Hua S.X."/>
        </authorList>
    </citation>
    <scope>NUCLEOTIDE SEQUENCE [LARGE SCALE GENOMIC DNA]</scope>
    <source>
        <strain evidence="2 3">LaAM-08-1</strain>
    </source>
</reference>
<evidence type="ECO:0000313" key="3">
    <source>
        <dbReference type="Proteomes" id="UP000054477"/>
    </source>
</evidence>
<feature type="region of interest" description="Disordered" evidence="1">
    <location>
        <begin position="76"/>
        <end position="95"/>
    </location>
</feature>
<dbReference type="AlphaFoldDB" id="A0A0C9X4H5"/>
<evidence type="ECO:0000313" key="2">
    <source>
        <dbReference type="EMBL" id="KIJ96208.1"/>
    </source>
</evidence>
<gene>
    <name evidence="2" type="ORF">K443DRAFT_682475</name>
</gene>
<feature type="compositionally biased region" description="Basic and acidic residues" evidence="1">
    <location>
        <begin position="77"/>
        <end position="95"/>
    </location>
</feature>
<reference evidence="3" key="2">
    <citation type="submission" date="2015-01" db="EMBL/GenBank/DDBJ databases">
        <title>Evolutionary Origins and Diversification of the Mycorrhizal Mutualists.</title>
        <authorList>
            <consortium name="DOE Joint Genome Institute"/>
            <consortium name="Mycorrhizal Genomics Consortium"/>
            <person name="Kohler A."/>
            <person name="Kuo A."/>
            <person name="Nagy L.G."/>
            <person name="Floudas D."/>
            <person name="Copeland A."/>
            <person name="Barry K.W."/>
            <person name="Cichocki N."/>
            <person name="Veneault-Fourrey C."/>
            <person name="LaButti K."/>
            <person name="Lindquist E.A."/>
            <person name="Lipzen A."/>
            <person name="Lundell T."/>
            <person name="Morin E."/>
            <person name="Murat C."/>
            <person name="Riley R."/>
            <person name="Ohm R."/>
            <person name="Sun H."/>
            <person name="Tunlid A."/>
            <person name="Henrissat B."/>
            <person name="Grigoriev I.V."/>
            <person name="Hibbett D.S."/>
            <person name="Martin F."/>
        </authorList>
    </citation>
    <scope>NUCLEOTIDE SEQUENCE [LARGE SCALE GENOMIC DNA]</scope>
    <source>
        <strain evidence="3">LaAM-08-1</strain>
    </source>
</reference>
<dbReference type="HOGENOM" id="CLU_2043647_0_0_1"/>
<protein>
    <recommendedName>
        <fullName evidence="4">ABC transporter domain-containing protein</fullName>
    </recommendedName>
</protein>
<sequence>DSHTSKFLHEKLLCGPLLANRTVVLVAHHVELVLPGANYLVRMLDGRIDAQGPIQDLRAQELKEAVDAAGGLEVFDDAPKSPLEETKKPRKLVKDEHCGTGGVKWSMYSLGEHNEGSGILP</sequence>
<feature type="non-terminal residue" evidence="2">
    <location>
        <position position="121"/>
    </location>
</feature>
<dbReference type="EMBL" id="KN838730">
    <property type="protein sequence ID" value="KIJ96208.1"/>
    <property type="molecule type" value="Genomic_DNA"/>
</dbReference>
<dbReference type="SUPFAM" id="SSF52540">
    <property type="entry name" value="P-loop containing nucleoside triphosphate hydrolases"/>
    <property type="match status" value="1"/>
</dbReference>
<dbReference type="STRING" id="1095629.A0A0C9X4H5"/>
<dbReference type="Proteomes" id="UP000054477">
    <property type="component" value="Unassembled WGS sequence"/>
</dbReference>
<evidence type="ECO:0000256" key="1">
    <source>
        <dbReference type="SAM" id="MobiDB-lite"/>
    </source>
</evidence>
<dbReference type="InterPro" id="IPR027417">
    <property type="entry name" value="P-loop_NTPase"/>
</dbReference>
<dbReference type="Gene3D" id="3.40.50.300">
    <property type="entry name" value="P-loop containing nucleotide triphosphate hydrolases"/>
    <property type="match status" value="1"/>
</dbReference>
<organism evidence="2 3">
    <name type="scientific">Laccaria amethystina LaAM-08-1</name>
    <dbReference type="NCBI Taxonomy" id="1095629"/>
    <lineage>
        <taxon>Eukaryota</taxon>
        <taxon>Fungi</taxon>
        <taxon>Dikarya</taxon>
        <taxon>Basidiomycota</taxon>
        <taxon>Agaricomycotina</taxon>
        <taxon>Agaricomycetes</taxon>
        <taxon>Agaricomycetidae</taxon>
        <taxon>Agaricales</taxon>
        <taxon>Agaricineae</taxon>
        <taxon>Hydnangiaceae</taxon>
        <taxon>Laccaria</taxon>
    </lineage>
</organism>
<proteinExistence type="predicted"/>